<evidence type="ECO:0000313" key="3">
    <source>
        <dbReference type="Proteomes" id="UP000479710"/>
    </source>
</evidence>
<gene>
    <name evidence="2" type="ORF">E2562_017635</name>
</gene>
<evidence type="ECO:0000256" key="1">
    <source>
        <dbReference type="SAM" id="MobiDB-lite"/>
    </source>
</evidence>
<sequence length="67" mass="6349">MPDPVAAAKGKGWAAAEAVKEADPATTVPGSPESGGGGKGEGRGGSARSTAAGVEEADAARLGWTGL</sequence>
<feature type="compositionally biased region" description="Gly residues" evidence="1">
    <location>
        <begin position="33"/>
        <end position="45"/>
    </location>
</feature>
<feature type="region of interest" description="Disordered" evidence="1">
    <location>
        <begin position="1"/>
        <end position="67"/>
    </location>
</feature>
<dbReference type="Proteomes" id="UP000479710">
    <property type="component" value="Unassembled WGS sequence"/>
</dbReference>
<feature type="compositionally biased region" description="Low complexity" evidence="1">
    <location>
        <begin position="1"/>
        <end position="17"/>
    </location>
</feature>
<dbReference type="AlphaFoldDB" id="A0A6G1BWC3"/>
<protein>
    <recommendedName>
        <fullName evidence="4">DUF834 domain-containing protein</fullName>
    </recommendedName>
</protein>
<organism evidence="2 3">
    <name type="scientific">Oryza meyeriana var. granulata</name>
    <dbReference type="NCBI Taxonomy" id="110450"/>
    <lineage>
        <taxon>Eukaryota</taxon>
        <taxon>Viridiplantae</taxon>
        <taxon>Streptophyta</taxon>
        <taxon>Embryophyta</taxon>
        <taxon>Tracheophyta</taxon>
        <taxon>Spermatophyta</taxon>
        <taxon>Magnoliopsida</taxon>
        <taxon>Liliopsida</taxon>
        <taxon>Poales</taxon>
        <taxon>Poaceae</taxon>
        <taxon>BOP clade</taxon>
        <taxon>Oryzoideae</taxon>
        <taxon>Oryzeae</taxon>
        <taxon>Oryzinae</taxon>
        <taxon>Oryza</taxon>
        <taxon>Oryza meyeriana</taxon>
    </lineage>
</organism>
<name>A0A6G1BWC3_9ORYZ</name>
<accession>A0A6G1BWC3</accession>
<evidence type="ECO:0000313" key="2">
    <source>
        <dbReference type="EMBL" id="KAF0892655.1"/>
    </source>
</evidence>
<proteinExistence type="predicted"/>
<keyword evidence="3" id="KW-1185">Reference proteome</keyword>
<dbReference type="EMBL" id="SPHZ02000011">
    <property type="protein sequence ID" value="KAF0892655.1"/>
    <property type="molecule type" value="Genomic_DNA"/>
</dbReference>
<comment type="caution">
    <text evidence="2">The sequence shown here is derived from an EMBL/GenBank/DDBJ whole genome shotgun (WGS) entry which is preliminary data.</text>
</comment>
<reference evidence="2 3" key="1">
    <citation type="submission" date="2019-11" db="EMBL/GenBank/DDBJ databases">
        <title>Whole genome sequence of Oryza granulata.</title>
        <authorList>
            <person name="Li W."/>
        </authorList>
    </citation>
    <scope>NUCLEOTIDE SEQUENCE [LARGE SCALE GENOMIC DNA]</scope>
    <source>
        <strain evidence="3">cv. Menghai</strain>
        <tissue evidence="2">Leaf</tissue>
    </source>
</reference>
<evidence type="ECO:0008006" key="4">
    <source>
        <dbReference type="Google" id="ProtNLM"/>
    </source>
</evidence>